<dbReference type="InterPro" id="IPR022536">
    <property type="entry name" value="EspC"/>
</dbReference>
<evidence type="ECO:0000313" key="3">
    <source>
        <dbReference type="Proteomes" id="UP000255082"/>
    </source>
</evidence>
<organism evidence="2 3">
    <name type="scientific">Nocardia africana</name>
    <dbReference type="NCBI Taxonomy" id="134964"/>
    <lineage>
        <taxon>Bacteria</taxon>
        <taxon>Bacillati</taxon>
        <taxon>Actinomycetota</taxon>
        <taxon>Actinomycetes</taxon>
        <taxon>Mycobacteriales</taxon>
        <taxon>Nocardiaceae</taxon>
        <taxon>Nocardia</taxon>
    </lineage>
</organism>
<accession>A0A378WL26</accession>
<dbReference type="Pfam" id="PF10824">
    <property type="entry name" value="T7SS_ESX_EspC"/>
    <property type="match status" value="1"/>
</dbReference>
<feature type="compositionally biased region" description="Pro residues" evidence="1">
    <location>
        <begin position="234"/>
        <end position="261"/>
    </location>
</feature>
<evidence type="ECO:0000313" key="2">
    <source>
        <dbReference type="EMBL" id="SUA41958.1"/>
    </source>
</evidence>
<dbReference type="OrthoDB" id="4495983at2"/>
<dbReference type="EMBL" id="UGRU01000001">
    <property type="protein sequence ID" value="SUA41958.1"/>
    <property type="molecule type" value="Genomic_DNA"/>
</dbReference>
<reference evidence="2 3" key="1">
    <citation type="submission" date="2018-06" db="EMBL/GenBank/DDBJ databases">
        <authorList>
            <consortium name="Pathogen Informatics"/>
            <person name="Doyle S."/>
        </authorList>
    </citation>
    <scope>NUCLEOTIDE SEQUENCE [LARGE SCALE GENOMIC DNA]</scope>
    <source>
        <strain evidence="2 3">NCTC13184</strain>
    </source>
</reference>
<feature type="region of interest" description="Disordered" evidence="1">
    <location>
        <begin position="89"/>
        <end position="265"/>
    </location>
</feature>
<evidence type="ECO:0000256" key="1">
    <source>
        <dbReference type="SAM" id="MobiDB-lite"/>
    </source>
</evidence>
<feature type="compositionally biased region" description="Low complexity" evidence="1">
    <location>
        <begin position="164"/>
        <end position="175"/>
    </location>
</feature>
<feature type="region of interest" description="Disordered" evidence="1">
    <location>
        <begin position="504"/>
        <end position="525"/>
    </location>
</feature>
<name>A0A378WL26_9NOCA</name>
<sequence>MANFLDLDPDQLRRYAEQLDRYAAAMRKWGEIPKDWLDEFPNGYGTIADPLHGALEDYYRNRHEKAEDQAGSAERTARDLRAAADRMELSELSGGQQIAETGPHSGPSPVTHGPGSASDAPERRAPNIPEAVPQRMPDDNHTPSVDAVHPRPAASTPELGHDGGAALSGPALPGPHIGTSVGISHPAPGPEHHPDASTPFIDHGHPDGHVVPVTVGPSATGYGAGELSAEPIAPAAPPIPPTGPAPAGPVPAGPPPRPPMPLRAGPFEVSVSAARGRRQGRPALVVGNTDDDDLTLARTLLSAVLYAVGDTAPDVEWATGVVRNARGAVVLLTSTEGRGWLPPGLFVPSEVLVPWQWDSILNTEGRAAMAMVEGCPDPAGILTEFARHASGNKRGQLRALASSAMVDDYVRATLGHTVTIADRVMANETAVDLSRPGAGLVDRLDIGGSPASRQLATTIPDSDIRAACLRLAHAADELVREAVTGVETEVAAQRTRRRDALKSFGTGQEARIGTREHSPTTQQHGVAPSMTVFAPFVPSHPPVTSPVATGLRYTSVDADIERGRTFERRADELVSLLLAGRDDRQVLRDALYAHDQIAAHPQLESMVRTTSTGSIDVVSARHDAVTRPSDEYSGFPVGPGLDAAAVDRSIR</sequence>
<dbReference type="Proteomes" id="UP000255082">
    <property type="component" value="Unassembled WGS sequence"/>
</dbReference>
<dbReference type="AlphaFoldDB" id="A0A378WL26"/>
<protein>
    <submittedName>
        <fullName evidence="2">Protein of uncharacterized function (DUF2580)</fullName>
    </submittedName>
</protein>
<proteinExistence type="predicted"/>
<gene>
    <name evidence="2" type="ORF">NCTC13184_01305</name>
</gene>
<dbReference type="GO" id="GO:0009306">
    <property type="term" value="P:protein secretion"/>
    <property type="evidence" value="ECO:0007669"/>
    <property type="project" value="InterPro"/>
</dbReference>